<dbReference type="HOGENOM" id="CLU_985757_0_0_7"/>
<evidence type="ECO:0000313" key="4">
    <source>
        <dbReference type="Proteomes" id="UP000008080"/>
    </source>
</evidence>
<evidence type="ECO:0000313" key="3">
    <source>
        <dbReference type="EMBL" id="CAE80703.1"/>
    </source>
</evidence>
<evidence type="ECO:0000256" key="1">
    <source>
        <dbReference type="SAM" id="MobiDB-lite"/>
    </source>
</evidence>
<reference evidence="3 4" key="1">
    <citation type="journal article" date="2004" name="Science">
        <title>A predator unmasked: life cycle of Bdellovibrio bacteriovorus from a genomic perspective.</title>
        <authorList>
            <person name="Rendulic S."/>
            <person name="Jagtap P."/>
            <person name="Rosinus A."/>
            <person name="Eppinger M."/>
            <person name="Baar C."/>
            <person name="Lanz C."/>
            <person name="Keller H."/>
            <person name="Lambert C."/>
            <person name="Evans K.J."/>
            <person name="Goesmann A."/>
            <person name="Meyer F."/>
            <person name="Sockett R.E."/>
            <person name="Schuster S.C."/>
        </authorList>
    </citation>
    <scope>NUCLEOTIDE SEQUENCE [LARGE SCALE GENOMIC DNA]</scope>
    <source>
        <strain evidence="4">ATCC 15356 / DSM 50701 / NCIMB 9529 / HD100</strain>
    </source>
</reference>
<accession>Q6MJ58</accession>
<dbReference type="GeneID" id="93013795"/>
<protein>
    <submittedName>
        <fullName evidence="3">Uncharacterized protein</fullName>
    </submittedName>
</protein>
<dbReference type="Proteomes" id="UP000008080">
    <property type="component" value="Chromosome"/>
</dbReference>
<dbReference type="EMBL" id="BX842654">
    <property type="protein sequence ID" value="CAE80703.1"/>
    <property type="molecule type" value="Genomic_DNA"/>
</dbReference>
<keyword evidence="2" id="KW-0732">Signal</keyword>
<dbReference type="STRING" id="264462.Bd2925"/>
<feature type="chain" id="PRO_5004278232" evidence="2">
    <location>
        <begin position="19"/>
        <end position="292"/>
    </location>
</feature>
<dbReference type="AlphaFoldDB" id="Q6MJ58"/>
<evidence type="ECO:0000256" key="2">
    <source>
        <dbReference type="SAM" id="SignalP"/>
    </source>
</evidence>
<sequence>MKLLVFLFSVFIVISASGTTTDIQTVVDSVTGEQLYACNARIRHVSTGSEQECFSLSTGEVCHPENIKPGDAACVCRSKSNHGDLLVAETKNGKVQSVAGGPEWDSLVPSTDSFGNQLRNIDIALGSESLGAEYAVTFCYAGPEELLKQKTSKDEQVQDLSEGKYRLDVSLAGSNYGRALDEVSFAYVCDQRDRGNHTQPRKKSDTAPPSGRVEDDSSYETLFYGAGANSGDAVRFVKEELILNQDSSQVPRFCVFEFKFREKSGAKLKRDPKHSSGNFTGKIRVCKQGSCP</sequence>
<proteinExistence type="predicted"/>
<gene>
    <name evidence="3" type="ordered locus">Bd2925</name>
</gene>
<dbReference type="KEGG" id="bba:Bd2925"/>
<organism evidence="3 4">
    <name type="scientific">Bdellovibrio bacteriovorus (strain ATCC 15356 / DSM 50701 / NCIMB 9529 / HD100)</name>
    <dbReference type="NCBI Taxonomy" id="264462"/>
    <lineage>
        <taxon>Bacteria</taxon>
        <taxon>Pseudomonadati</taxon>
        <taxon>Bdellovibrionota</taxon>
        <taxon>Bdellovibrionia</taxon>
        <taxon>Bdellovibrionales</taxon>
        <taxon>Pseudobdellovibrionaceae</taxon>
        <taxon>Bdellovibrio</taxon>
    </lineage>
</organism>
<dbReference type="RefSeq" id="WP_011165306.1">
    <property type="nucleotide sequence ID" value="NC_005363.1"/>
</dbReference>
<keyword evidence="4" id="KW-1185">Reference proteome</keyword>
<feature type="region of interest" description="Disordered" evidence="1">
    <location>
        <begin position="191"/>
        <end position="216"/>
    </location>
</feature>
<name>Q6MJ58_BDEBA</name>
<feature type="signal peptide" evidence="2">
    <location>
        <begin position="1"/>
        <end position="18"/>
    </location>
</feature>